<evidence type="ECO:0000313" key="13">
    <source>
        <dbReference type="EMBL" id="KAI5069756.1"/>
    </source>
</evidence>
<accession>A0A9D4UKX5</accession>
<dbReference type="Pfam" id="PF07714">
    <property type="entry name" value="PK_Tyr_Ser-Thr"/>
    <property type="match status" value="1"/>
</dbReference>
<gene>
    <name evidence="13" type="ORF">GOP47_0016057</name>
</gene>
<dbReference type="OrthoDB" id="4062651at2759"/>
<organism evidence="13 14">
    <name type="scientific">Adiantum capillus-veneris</name>
    <name type="common">Maidenhair fern</name>
    <dbReference type="NCBI Taxonomy" id="13818"/>
    <lineage>
        <taxon>Eukaryota</taxon>
        <taxon>Viridiplantae</taxon>
        <taxon>Streptophyta</taxon>
        <taxon>Embryophyta</taxon>
        <taxon>Tracheophyta</taxon>
        <taxon>Polypodiopsida</taxon>
        <taxon>Polypodiidae</taxon>
        <taxon>Polypodiales</taxon>
        <taxon>Pteridineae</taxon>
        <taxon>Pteridaceae</taxon>
        <taxon>Vittarioideae</taxon>
        <taxon>Adiantum</taxon>
    </lineage>
</organism>
<dbReference type="InterPro" id="IPR011009">
    <property type="entry name" value="Kinase-like_dom_sf"/>
</dbReference>
<dbReference type="GO" id="GO:0005524">
    <property type="term" value="F:ATP binding"/>
    <property type="evidence" value="ECO:0007669"/>
    <property type="project" value="UniProtKB-KW"/>
</dbReference>
<dbReference type="Gene3D" id="3.10.350.10">
    <property type="entry name" value="LysM domain"/>
    <property type="match status" value="1"/>
</dbReference>
<keyword evidence="7 10" id="KW-1133">Transmembrane helix</keyword>
<dbReference type="Pfam" id="PF23446">
    <property type="entry name" value="LysM1_NFP_LYK"/>
    <property type="match status" value="1"/>
</dbReference>
<feature type="domain" description="Protein kinase" evidence="11">
    <location>
        <begin position="365"/>
        <end position="650"/>
    </location>
</feature>
<feature type="domain" description="LysM" evidence="12">
    <location>
        <begin position="138"/>
        <end position="185"/>
    </location>
</feature>
<dbReference type="SMART" id="SM00257">
    <property type="entry name" value="LysM"/>
    <property type="match status" value="3"/>
</dbReference>
<keyword evidence="14" id="KW-1185">Reference proteome</keyword>
<evidence type="ECO:0000256" key="10">
    <source>
        <dbReference type="SAM" id="Phobius"/>
    </source>
</evidence>
<dbReference type="Proteomes" id="UP000886520">
    <property type="component" value="Chromosome 15"/>
</dbReference>
<dbReference type="InterPro" id="IPR001245">
    <property type="entry name" value="Ser-Thr/Tyr_kinase_cat_dom"/>
</dbReference>
<evidence type="ECO:0000256" key="2">
    <source>
        <dbReference type="ARBA" id="ARBA00022475"/>
    </source>
</evidence>
<evidence type="ECO:0000256" key="6">
    <source>
        <dbReference type="ARBA" id="ARBA00022840"/>
    </source>
</evidence>
<feature type="domain" description="LysM" evidence="12">
    <location>
        <begin position="78"/>
        <end position="122"/>
    </location>
</feature>
<dbReference type="EMBL" id="JABFUD020000015">
    <property type="protein sequence ID" value="KAI5069756.1"/>
    <property type="molecule type" value="Genomic_DNA"/>
</dbReference>
<protein>
    <submittedName>
        <fullName evidence="13">Uncharacterized protein</fullName>
    </submittedName>
</protein>
<keyword evidence="9" id="KW-1015">Disulfide bond</keyword>
<dbReference type="AlphaFoldDB" id="A0A9D4UKX5"/>
<evidence type="ECO:0000313" key="14">
    <source>
        <dbReference type="Proteomes" id="UP000886520"/>
    </source>
</evidence>
<dbReference type="InterPro" id="IPR056563">
    <property type="entry name" value="LysM3_LYK4_5"/>
</dbReference>
<dbReference type="GO" id="GO:0004672">
    <property type="term" value="F:protein kinase activity"/>
    <property type="evidence" value="ECO:0007669"/>
    <property type="project" value="InterPro"/>
</dbReference>
<dbReference type="Pfam" id="PF23473">
    <property type="entry name" value="LysM3_LYK4_5"/>
    <property type="match status" value="1"/>
</dbReference>
<dbReference type="InterPro" id="IPR000719">
    <property type="entry name" value="Prot_kinase_dom"/>
</dbReference>
<dbReference type="InterPro" id="IPR052611">
    <property type="entry name" value="Plant_RLK_LysM"/>
</dbReference>
<dbReference type="Gene3D" id="1.10.510.10">
    <property type="entry name" value="Transferase(Phosphotransferase) domain 1"/>
    <property type="match status" value="1"/>
</dbReference>
<dbReference type="GO" id="GO:0005886">
    <property type="term" value="C:plasma membrane"/>
    <property type="evidence" value="ECO:0007669"/>
    <property type="project" value="UniProtKB-SubCell"/>
</dbReference>
<dbReference type="PROSITE" id="PS50011">
    <property type="entry name" value="PROTEIN_KINASE_DOM"/>
    <property type="match status" value="1"/>
</dbReference>
<proteinExistence type="predicted"/>
<reference evidence="13" key="1">
    <citation type="submission" date="2021-01" db="EMBL/GenBank/DDBJ databases">
        <title>Adiantum capillus-veneris genome.</title>
        <authorList>
            <person name="Fang Y."/>
            <person name="Liao Q."/>
        </authorList>
    </citation>
    <scope>NUCLEOTIDE SEQUENCE</scope>
    <source>
        <strain evidence="13">H3</strain>
        <tissue evidence="13">Leaf</tissue>
    </source>
</reference>
<comment type="caution">
    <text evidence="13">The sequence shown here is derived from an EMBL/GenBank/DDBJ whole genome shotgun (WGS) entry which is preliminary data.</text>
</comment>
<keyword evidence="3 10" id="KW-0812">Transmembrane</keyword>
<dbReference type="PANTHER" id="PTHR45927">
    <property type="entry name" value="LYSM-DOMAIN RECEPTOR-LIKE KINASE-RELATED"/>
    <property type="match status" value="1"/>
</dbReference>
<keyword evidence="2" id="KW-1003">Cell membrane</keyword>
<evidence type="ECO:0000256" key="1">
    <source>
        <dbReference type="ARBA" id="ARBA00004162"/>
    </source>
</evidence>
<name>A0A9D4UKX5_ADICA</name>
<comment type="subcellular location">
    <subcellularLocation>
        <location evidence="1">Cell membrane</location>
        <topology evidence="1">Single-pass membrane protein</topology>
    </subcellularLocation>
</comment>
<evidence type="ECO:0000256" key="5">
    <source>
        <dbReference type="ARBA" id="ARBA00022741"/>
    </source>
</evidence>
<dbReference type="PROSITE" id="PS51782">
    <property type="entry name" value="LYSM"/>
    <property type="match status" value="2"/>
</dbReference>
<evidence type="ECO:0000256" key="7">
    <source>
        <dbReference type="ARBA" id="ARBA00022989"/>
    </source>
</evidence>
<evidence type="ECO:0000256" key="4">
    <source>
        <dbReference type="ARBA" id="ARBA00022729"/>
    </source>
</evidence>
<keyword evidence="6" id="KW-0067">ATP-binding</keyword>
<keyword evidence="5" id="KW-0547">Nucleotide-binding</keyword>
<evidence type="ECO:0000259" key="11">
    <source>
        <dbReference type="PROSITE" id="PS50011"/>
    </source>
</evidence>
<sequence>ERERERERELHSSAARMGRACIVFCIFCFLCSGILRASAQQSYAGVGGDCSTSTSTTSADINVGYSCSQALPSCQTYSYYRTQQSQSLSDVASLFATNTSALASANSLSTSSSLTANQPLFIPISCACNSLGYSVMGIPYTIQPDDTFFKIANSTFQGLTTCTGVEDSNPTVSASSLVIGASITVPLRCACPSQSQLGQGINLLITYPIVSGDSVDVINSGFRANLSLLQGANSLSQNSIIYAQSTILIPLAEKPETPPSIGITVPSTPSPAPPAGKKSSHVGMYVGIAVGAFLAGLIIILAICCFKRRRRHRSKRGRNANTSSEAALMEVSDAKSSSFFKKHEIDIDEINYKLPSYSTQDILAATNNFDTSNHIKGSVYRGILKDQTVAIKRIDGNVSNRISMFKSLHHSNLVPLVGICLGTRESFLVYPYVGKGSLKDWLHDFPHEETRSPPSHLSWYARVRIAADVANALEYLHEYTKPGFVHKNIASSNILVDANFRGKLSNLGLAKSTEDMEEGVAWTSHIEGKQGYLAPEYMNEGMLSSKTDVFAFGVVLLEMLSGEEPILRDEEGMQLPGKSAFLWESTNSVLQGDDVVAQENLKHWVDPTLKGQYPLHCAMKMLLLARRCVSQDPVARPSVSYIASILMEIMEASQKWESEGARDGVVGR</sequence>
<evidence type="ECO:0000259" key="12">
    <source>
        <dbReference type="PROSITE" id="PS51782"/>
    </source>
</evidence>
<dbReference type="FunFam" id="1.10.510.10:FF:000468">
    <property type="entry name" value="PTI1-like tyrosine-protein kinase 3"/>
    <property type="match status" value="1"/>
</dbReference>
<feature type="non-terminal residue" evidence="13">
    <location>
        <position position="1"/>
    </location>
</feature>
<dbReference type="PANTHER" id="PTHR45927:SF6">
    <property type="entry name" value="PROTEIN LYK5"/>
    <property type="match status" value="1"/>
</dbReference>
<evidence type="ECO:0000256" key="8">
    <source>
        <dbReference type="ARBA" id="ARBA00023136"/>
    </source>
</evidence>
<dbReference type="Gene3D" id="3.30.200.20">
    <property type="entry name" value="Phosphorylase Kinase, domain 1"/>
    <property type="match status" value="1"/>
</dbReference>
<dbReference type="Pfam" id="PF23472">
    <property type="entry name" value="LysM2_CERK1_LYK3_4_5"/>
    <property type="match status" value="1"/>
</dbReference>
<dbReference type="InterPro" id="IPR056561">
    <property type="entry name" value="NFP_LYK_LysM1"/>
</dbReference>
<keyword evidence="4" id="KW-0732">Signal</keyword>
<dbReference type="InterPro" id="IPR056562">
    <property type="entry name" value="LysM2_CERK1_LYK3_4_5"/>
</dbReference>
<dbReference type="InterPro" id="IPR036779">
    <property type="entry name" value="LysM_dom_sf"/>
</dbReference>
<dbReference type="SUPFAM" id="SSF56112">
    <property type="entry name" value="Protein kinase-like (PK-like)"/>
    <property type="match status" value="1"/>
</dbReference>
<keyword evidence="8 10" id="KW-0472">Membrane</keyword>
<feature type="transmembrane region" description="Helical" evidence="10">
    <location>
        <begin position="282"/>
        <end position="306"/>
    </location>
</feature>
<evidence type="ECO:0000256" key="3">
    <source>
        <dbReference type="ARBA" id="ARBA00022692"/>
    </source>
</evidence>
<evidence type="ECO:0000256" key="9">
    <source>
        <dbReference type="ARBA" id="ARBA00023157"/>
    </source>
</evidence>
<dbReference type="InterPro" id="IPR018392">
    <property type="entry name" value="LysM"/>
</dbReference>